<dbReference type="PRINTS" id="PR00134">
    <property type="entry name" value="GLHYDRLASE10"/>
</dbReference>
<dbReference type="GeneID" id="106167223"/>
<evidence type="ECO:0000256" key="7">
    <source>
        <dbReference type="PROSITE-ProRule" id="PRU10061"/>
    </source>
</evidence>
<keyword evidence="3" id="KW-0378">Hydrolase</keyword>
<feature type="chain" id="PRO_5010306406" evidence="8">
    <location>
        <begin position="21"/>
        <end position="816"/>
    </location>
</feature>
<comment type="similarity">
    <text evidence="1">Belongs to the glycosyl hydrolase 10 (cellulase F) family.</text>
</comment>
<evidence type="ECO:0000256" key="8">
    <source>
        <dbReference type="SAM" id="SignalP"/>
    </source>
</evidence>
<dbReference type="SMART" id="SM00633">
    <property type="entry name" value="Glyco_10"/>
    <property type="match status" value="1"/>
</dbReference>
<evidence type="ECO:0000256" key="4">
    <source>
        <dbReference type="ARBA" id="ARBA00023277"/>
    </source>
</evidence>
<keyword evidence="8" id="KW-0732">Signal</keyword>
<dbReference type="SUPFAM" id="SSF49785">
    <property type="entry name" value="Galactose-binding domain-like"/>
    <property type="match status" value="1"/>
</dbReference>
<dbReference type="AlphaFoldDB" id="A0A1S3IV29"/>
<evidence type="ECO:0000313" key="11">
    <source>
        <dbReference type="RefSeq" id="XP_013401399.1"/>
    </source>
</evidence>
<dbReference type="RefSeq" id="XP_013401399.1">
    <property type="nucleotide sequence ID" value="XM_013545945.1"/>
</dbReference>
<dbReference type="Pfam" id="PF18463">
    <property type="entry name" value="PCSK9_C3"/>
    <property type="match status" value="1"/>
</dbReference>
<dbReference type="InterPro" id="IPR001000">
    <property type="entry name" value="GH10_dom"/>
</dbReference>
<dbReference type="SUPFAM" id="SSF51445">
    <property type="entry name" value="(Trans)glycosidases"/>
    <property type="match status" value="1"/>
</dbReference>
<evidence type="ECO:0000259" key="9">
    <source>
        <dbReference type="PROSITE" id="PS51760"/>
    </source>
</evidence>
<keyword evidence="5" id="KW-0326">Glycosidase</keyword>
<protein>
    <submittedName>
        <fullName evidence="11">Uncharacterized protein LOC106167223</fullName>
    </submittedName>
</protein>
<dbReference type="Pfam" id="PF02018">
    <property type="entry name" value="CBM_4_9"/>
    <property type="match status" value="1"/>
</dbReference>
<dbReference type="KEGG" id="lak:106167223"/>
<organism evidence="10 11">
    <name type="scientific">Lingula anatina</name>
    <name type="common">Brachiopod</name>
    <name type="synonym">Lingula unguis</name>
    <dbReference type="NCBI Taxonomy" id="7574"/>
    <lineage>
        <taxon>Eukaryota</taxon>
        <taxon>Metazoa</taxon>
        <taxon>Spiralia</taxon>
        <taxon>Lophotrochozoa</taxon>
        <taxon>Brachiopoda</taxon>
        <taxon>Linguliformea</taxon>
        <taxon>Lingulata</taxon>
        <taxon>Lingulida</taxon>
        <taxon>Linguloidea</taxon>
        <taxon>Lingulidae</taxon>
        <taxon>Lingula</taxon>
    </lineage>
</organism>
<reference evidence="11" key="1">
    <citation type="submission" date="2025-08" db="UniProtKB">
        <authorList>
            <consortium name="RefSeq"/>
        </authorList>
    </citation>
    <scope>IDENTIFICATION</scope>
    <source>
        <tissue evidence="11">Gonads</tissue>
    </source>
</reference>
<dbReference type="Pfam" id="PF18459">
    <property type="entry name" value="PCSK9_C1"/>
    <property type="match status" value="1"/>
</dbReference>
<keyword evidence="4" id="KW-0119">Carbohydrate metabolism</keyword>
<feature type="signal peptide" evidence="8">
    <location>
        <begin position="1"/>
        <end position="20"/>
    </location>
</feature>
<feature type="domain" description="GH10" evidence="9">
    <location>
        <begin position="211"/>
        <end position="513"/>
    </location>
</feature>
<keyword evidence="2" id="KW-0677">Repeat</keyword>
<dbReference type="PROSITE" id="PS51760">
    <property type="entry name" value="GH10_2"/>
    <property type="match status" value="1"/>
</dbReference>
<feature type="active site" description="Nucleophile" evidence="7">
    <location>
        <position position="443"/>
    </location>
</feature>
<name>A0A1S3IV29_LINAN</name>
<dbReference type="InterPro" id="IPR041254">
    <property type="entry name" value="PCSK9_C1"/>
</dbReference>
<evidence type="ECO:0000256" key="3">
    <source>
        <dbReference type="ARBA" id="ARBA00022801"/>
    </source>
</evidence>
<evidence type="ECO:0000256" key="5">
    <source>
        <dbReference type="ARBA" id="ARBA00023295"/>
    </source>
</evidence>
<dbReference type="Gene3D" id="2.60.120.690">
    <property type="entry name" value="Proprotein convertase subtilisin/kexin type 9"/>
    <property type="match status" value="1"/>
</dbReference>
<gene>
    <name evidence="11" type="primary">LOC106167223</name>
</gene>
<evidence type="ECO:0000256" key="2">
    <source>
        <dbReference type="ARBA" id="ARBA00022737"/>
    </source>
</evidence>
<dbReference type="InterPro" id="IPR017853">
    <property type="entry name" value="GH"/>
</dbReference>
<dbReference type="InterPro" id="IPR031158">
    <property type="entry name" value="GH10_AS"/>
</dbReference>
<sequence>MDPRLLFIWTVAVLAGSLCGQEVFKNNGIESDNFANNWRCRQCVLEQSPIKHTGKFSGKVTQRRHDYSGPTQSISLTKGAFYEITSYVKLLNDKPGEVHTRISATLHVRYSDGTQEWKKVAVGSYMRSTDGWKEVGGSFRAPEKDFKLAEITFSDPDPSVSFLLDSASLKQIPELTGNWKINALQRIEQIRKADLSIDLSVGDEYVLNDIEVEVTQIRSEFAMGGTVRADAIVAASERKFHKFVEETFEWTTIANALKWRMMQRNQYPINSERPKLAIEELLSLGKKIRGHNVVWGVEQFIPTWVKTLSKEEIKGALDTRIKGVINTFKGNLSHWDVNNEIIAGHGDWFEQKTGDRYITEKMFQQIHALDPNVKLFHNEYRVINDGSITNAYVDMIKEYQAKGLPLSGIGVQGHLKVGPPDILKIQQNLDKLALTGLPIWITELDIEASDVAKRADYYEDVMTYLFSYPGVEGIILWSWHDNGGKNAKAGANLADGLGDKFKLNAAGERVKQLMTKTWKTNQVLQPISRSSTLRLRGFKGDYTITVKYNGSSVAQKKITLGQSGATVNLQIGTKTTASAVLTCVTRWSKYSEIGDDKRVTASCKDGEIMTGCSSKSVNDQETKDGEKFSWDTGIKQRVCQAINGFGSTAPVQAIAQCCKGPSDLQCTYLSSRVSKNGDGEQTAAVCPTGYLPTGCASRSAFSSSAGVLSKVDSRSCVAENDDLKNPKYGVYSHAACCKASGLHCVSKSSVRSDSFVGNKTAVACDNGYAATGCNAYNEFGGIAGAYISNPYCIAVNGRKRDSPNQGVIAVITCCRL</sequence>
<dbReference type="Gene3D" id="2.60.120.260">
    <property type="entry name" value="Galactose-binding domain-like"/>
    <property type="match status" value="1"/>
</dbReference>
<keyword evidence="10" id="KW-1185">Reference proteome</keyword>
<dbReference type="InterPro" id="IPR044846">
    <property type="entry name" value="GH10"/>
</dbReference>
<dbReference type="PANTHER" id="PTHR31490">
    <property type="entry name" value="GLYCOSYL HYDROLASE"/>
    <property type="match status" value="1"/>
</dbReference>
<dbReference type="InParanoid" id="A0A1S3IV29"/>
<evidence type="ECO:0000256" key="6">
    <source>
        <dbReference type="ARBA" id="ARBA00023326"/>
    </source>
</evidence>
<dbReference type="GO" id="GO:0031176">
    <property type="term" value="F:endo-1,4-beta-xylanase activity"/>
    <property type="evidence" value="ECO:0007669"/>
    <property type="project" value="UniProtKB-ARBA"/>
</dbReference>
<evidence type="ECO:0000256" key="1">
    <source>
        <dbReference type="ARBA" id="ARBA00007495"/>
    </source>
</evidence>
<dbReference type="GO" id="GO:0000272">
    <property type="term" value="P:polysaccharide catabolic process"/>
    <property type="evidence" value="ECO:0007669"/>
    <property type="project" value="UniProtKB-KW"/>
</dbReference>
<evidence type="ECO:0000313" key="10">
    <source>
        <dbReference type="Proteomes" id="UP000085678"/>
    </source>
</evidence>
<dbReference type="InterPro" id="IPR008979">
    <property type="entry name" value="Galactose-bd-like_sf"/>
</dbReference>
<dbReference type="PANTHER" id="PTHR31490:SF1">
    <property type="entry name" value="ENDO-1,4-BETA-XYLANASE 1"/>
    <property type="match status" value="1"/>
</dbReference>
<keyword evidence="6" id="KW-0624">Polysaccharide degradation</keyword>
<dbReference type="Proteomes" id="UP000085678">
    <property type="component" value="Unplaced"/>
</dbReference>
<accession>A0A1S3IV29</accession>
<dbReference type="Pfam" id="PF00331">
    <property type="entry name" value="Glyco_hydro_10"/>
    <property type="match status" value="1"/>
</dbReference>
<dbReference type="InterPro" id="IPR003305">
    <property type="entry name" value="CenC_carb-bd"/>
</dbReference>
<dbReference type="PROSITE" id="PS00591">
    <property type="entry name" value="GH10_1"/>
    <property type="match status" value="1"/>
</dbReference>
<dbReference type="InterPro" id="IPR041051">
    <property type="entry name" value="PCSK9_C3"/>
</dbReference>
<proteinExistence type="inferred from homology"/>
<dbReference type="OrthoDB" id="1650875at2759"/>
<dbReference type="Gene3D" id="3.20.20.80">
    <property type="entry name" value="Glycosidases"/>
    <property type="match status" value="1"/>
</dbReference>